<sequence length="356" mass="38868">MTAGACADEDPNLLAQCADHEALTIVPDIPLTASTEHIEFHVDDTTFLCAGSVIDYERFVQYSAAVLDVELVQRVPVYLFRDVKGYCSETAAACVTPDGTVFTSPIAAAHELAHTVSCGWRSGTSPALSEGLAVSFELTPSQSPTDPREFITAERAADVDYAGAGHFVRWLLEFHGVAPLREAFLTSPRGGGDAVLDALEAAYGQDPESLFAEYEASAPYLWVPHRQCADLERLEPTAGVWAFAATFDCEDPATLGPWVRAFSAYSDSMYQSFLIDVDTPGTYTFERESDTEVWVERCLDDVALSEEDASSMWHKEPVSPLPGAMDVDLAAGIYRVDVLRKHAPPHEVALRIERKP</sequence>
<name>A0A2S9XPK6_9BACT</name>
<evidence type="ECO:0000313" key="1">
    <source>
        <dbReference type="EMBL" id="PRP94799.1"/>
    </source>
</evidence>
<reference evidence="1 2" key="1">
    <citation type="submission" date="2018-03" db="EMBL/GenBank/DDBJ databases">
        <title>Draft Genome Sequences of the Obligatory Marine Myxobacteria Enhygromyxa salina SWB007.</title>
        <authorList>
            <person name="Poehlein A."/>
            <person name="Moghaddam J.A."/>
            <person name="Harms H."/>
            <person name="Alanjari M."/>
            <person name="Koenig G.M."/>
            <person name="Daniel R."/>
            <person name="Schaeberle T.F."/>
        </authorList>
    </citation>
    <scope>NUCLEOTIDE SEQUENCE [LARGE SCALE GENOMIC DNA]</scope>
    <source>
        <strain evidence="1 2">SWB007</strain>
    </source>
</reference>
<protein>
    <submittedName>
        <fullName evidence="1">Uncharacterized protein</fullName>
    </submittedName>
</protein>
<dbReference type="Proteomes" id="UP000238823">
    <property type="component" value="Unassembled WGS sequence"/>
</dbReference>
<dbReference type="AlphaFoldDB" id="A0A2S9XPK6"/>
<dbReference type="EMBL" id="PVNL01000139">
    <property type="protein sequence ID" value="PRP94799.1"/>
    <property type="molecule type" value="Genomic_DNA"/>
</dbReference>
<accession>A0A2S9XPK6</accession>
<proteinExistence type="predicted"/>
<evidence type="ECO:0000313" key="2">
    <source>
        <dbReference type="Proteomes" id="UP000238823"/>
    </source>
</evidence>
<gene>
    <name evidence="1" type="ORF">ENSA7_76220</name>
</gene>
<organism evidence="1 2">
    <name type="scientific">Enhygromyxa salina</name>
    <dbReference type="NCBI Taxonomy" id="215803"/>
    <lineage>
        <taxon>Bacteria</taxon>
        <taxon>Pseudomonadati</taxon>
        <taxon>Myxococcota</taxon>
        <taxon>Polyangia</taxon>
        <taxon>Nannocystales</taxon>
        <taxon>Nannocystaceae</taxon>
        <taxon>Enhygromyxa</taxon>
    </lineage>
</organism>
<comment type="caution">
    <text evidence="1">The sequence shown here is derived from an EMBL/GenBank/DDBJ whole genome shotgun (WGS) entry which is preliminary data.</text>
</comment>